<accession>A0ABV7UVG4</accession>
<dbReference type="Pfam" id="PF13972">
    <property type="entry name" value="TetR"/>
    <property type="match status" value="1"/>
</dbReference>
<dbReference type="InterPro" id="IPR001647">
    <property type="entry name" value="HTH_TetR"/>
</dbReference>
<dbReference type="InterPro" id="IPR025722">
    <property type="entry name" value="TetR"/>
</dbReference>
<evidence type="ECO:0000256" key="2">
    <source>
        <dbReference type="PROSITE-ProRule" id="PRU00335"/>
    </source>
</evidence>
<feature type="DNA-binding region" description="H-T-H motif" evidence="2">
    <location>
        <begin position="34"/>
        <end position="53"/>
    </location>
</feature>
<dbReference type="Pfam" id="PF00440">
    <property type="entry name" value="TetR_N"/>
    <property type="match status" value="1"/>
</dbReference>
<evidence type="ECO:0000256" key="1">
    <source>
        <dbReference type="ARBA" id="ARBA00023125"/>
    </source>
</evidence>
<proteinExistence type="predicted"/>
<gene>
    <name evidence="4" type="ORF">ACFOM9_13125</name>
</gene>
<dbReference type="EMBL" id="JBHRYF010000009">
    <property type="protein sequence ID" value="MFC3661010.1"/>
    <property type="molecule type" value="Genomic_DNA"/>
</dbReference>
<dbReference type="PROSITE" id="PS50977">
    <property type="entry name" value="HTH_TETR_2"/>
    <property type="match status" value="1"/>
</dbReference>
<evidence type="ECO:0000313" key="4">
    <source>
        <dbReference type="EMBL" id="MFC3661010.1"/>
    </source>
</evidence>
<dbReference type="Proteomes" id="UP001595724">
    <property type="component" value="Unassembled WGS sequence"/>
</dbReference>
<dbReference type="InterPro" id="IPR050109">
    <property type="entry name" value="HTH-type_TetR-like_transc_reg"/>
</dbReference>
<evidence type="ECO:0000313" key="5">
    <source>
        <dbReference type="Proteomes" id="UP001595724"/>
    </source>
</evidence>
<keyword evidence="5" id="KW-1185">Reference proteome</keyword>
<protein>
    <submittedName>
        <fullName evidence="4">TetR/AcrR family transcriptional regulator</fullName>
    </submittedName>
</protein>
<dbReference type="RefSeq" id="WP_386711604.1">
    <property type="nucleotide sequence ID" value="NZ_JBHRYF010000009.1"/>
</dbReference>
<sequence>MKAKKPPAVPRQTRQRILDCSLAMFNAQGEPTVTTNHIADELEISPGNLYYHFRNKDDIIEQLFARFDARMDEALAAPDGRLPGLEDIWLQLHLVFECIWDYRFLYRDLVEILSRNRRLRVRFARILRRADDSAHLVMRGLSRAGVMRASAAELDAAATNILVLATFWLNYAAVRGDKDENAAIRDGIVQVMMLLAPFLRDAERVHLNKLTQAYID</sequence>
<feature type="domain" description="HTH tetR-type" evidence="3">
    <location>
        <begin position="11"/>
        <end position="71"/>
    </location>
</feature>
<dbReference type="Gene3D" id="1.10.357.10">
    <property type="entry name" value="Tetracycline Repressor, domain 2"/>
    <property type="match status" value="1"/>
</dbReference>
<keyword evidence="1 2" id="KW-0238">DNA-binding</keyword>
<dbReference type="PRINTS" id="PR00455">
    <property type="entry name" value="HTHTETR"/>
</dbReference>
<dbReference type="PANTHER" id="PTHR30055">
    <property type="entry name" value="HTH-TYPE TRANSCRIPTIONAL REGULATOR RUTR"/>
    <property type="match status" value="1"/>
</dbReference>
<dbReference type="PANTHER" id="PTHR30055:SF223">
    <property type="entry name" value="HTH-TYPE TRANSCRIPTIONAL REGULATOR UIDR"/>
    <property type="match status" value="1"/>
</dbReference>
<reference evidence="5" key="1">
    <citation type="journal article" date="2019" name="Int. J. Syst. Evol. Microbiol.">
        <title>The Global Catalogue of Microorganisms (GCM) 10K type strain sequencing project: providing services to taxonomists for standard genome sequencing and annotation.</title>
        <authorList>
            <consortium name="The Broad Institute Genomics Platform"/>
            <consortium name="The Broad Institute Genome Sequencing Center for Infectious Disease"/>
            <person name="Wu L."/>
            <person name="Ma J."/>
        </authorList>
    </citation>
    <scope>NUCLEOTIDE SEQUENCE [LARGE SCALE GENOMIC DNA]</scope>
    <source>
        <strain evidence="5">KCTC 42211</strain>
    </source>
</reference>
<name>A0ABV7UVG4_9GAMM</name>
<evidence type="ECO:0000259" key="3">
    <source>
        <dbReference type="PROSITE" id="PS50977"/>
    </source>
</evidence>
<dbReference type="SUPFAM" id="SSF46689">
    <property type="entry name" value="Homeodomain-like"/>
    <property type="match status" value="1"/>
</dbReference>
<organism evidence="4 5">
    <name type="scientific">Luteimonas notoginsengisoli</name>
    <dbReference type="NCBI Taxonomy" id="1578200"/>
    <lineage>
        <taxon>Bacteria</taxon>
        <taxon>Pseudomonadati</taxon>
        <taxon>Pseudomonadota</taxon>
        <taxon>Gammaproteobacteria</taxon>
        <taxon>Lysobacterales</taxon>
        <taxon>Lysobacteraceae</taxon>
        <taxon>Luteimonas</taxon>
    </lineage>
</organism>
<comment type="caution">
    <text evidence="4">The sequence shown here is derived from an EMBL/GenBank/DDBJ whole genome shotgun (WGS) entry which is preliminary data.</text>
</comment>
<dbReference type="InterPro" id="IPR009057">
    <property type="entry name" value="Homeodomain-like_sf"/>
</dbReference>